<keyword evidence="3" id="KW-0648">Protein biosynthesis</keyword>
<dbReference type="KEGG" id="gbn:GEOBRER4_04070"/>
<dbReference type="InterPro" id="IPR005872">
    <property type="entry name" value="SUI1_arc_bac"/>
</dbReference>
<dbReference type="GO" id="GO:0006417">
    <property type="term" value="P:regulation of translation"/>
    <property type="evidence" value="ECO:0007669"/>
    <property type="project" value="UniProtKB-KW"/>
</dbReference>
<dbReference type="Pfam" id="PF01253">
    <property type="entry name" value="SUI1"/>
    <property type="match status" value="1"/>
</dbReference>
<dbReference type="Gene3D" id="3.30.780.10">
    <property type="entry name" value="SUI1-like domain"/>
    <property type="match status" value="1"/>
</dbReference>
<dbReference type="CDD" id="cd11567">
    <property type="entry name" value="YciH_like"/>
    <property type="match status" value="1"/>
</dbReference>
<dbReference type="PROSITE" id="PS50296">
    <property type="entry name" value="SUI1"/>
    <property type="match status" value="1"/>
</dbReference>
<dbReference type="GO" id="GO:0003743">
    <property type="term" value="F:translation initiation factor activity"/>
    <property type="evidence" value="ECO:0007669"/>
    <property type="project" value="UniProtKB-KW"/>
</dbReference>
<dbReference type="SUPFAM" id="SSF55159">
    <property type="entry name" value="eIF1-like"/>
    <property type="match status" value="1"/>
</dbReference>
<dbReference type="PANTHER" id="PTHR12789">
    <property type="entry name" value="DENSITY-REGULATED PROTEIN HOMOLOG"/>
    <property type="match status" value="1"/>
</dbReference>
<sequence length="149" mass="15807">MRVQTFLLSLSDFLRGKRFGFCATKAPMKKTSFNSDAPVVYSSEFGRMCPGCGKPLKDCVCRKNASGPAGDGVVRLRRETKGRGGKTVIVITGLPLDADKLSALAGELKRRCGCGGTAKDGVIEIQGDHADVLLAELAKRGYKAKRAGG</sequence>
<evidence type="ECO:0000313" key="5">
    <source>
        <dbReference type="EMBL" id="BCG45657.1"/>
    </source>
</evidence>
<keyword evidence="6" id="KW-1185">Reference proteome</keyword>
<evidence type="ECO:0000256" key="3">
    <source>
        <dbReference type="ARBA" id="ARBA00022917"/>
    </source>
</evidence>
<name>A0A6S6LUM3_9BACT</name>
<dbReference type="NCBIfam" id="NF005297">
    <property type="entry name" value="PRK06824.1"/>
    <property type="match status" value="1"/>
</dbReference>
<accession>A0A6S6LUM3</accession>
<dbReference type="InterPro" id="IPR036877">
    <property type="entry name" value="SUI1_dom_sf"/>
</dbReference>
<dbReference type="AlphaFoldDB" id="A0A6S6LUM3"/>
<dbReference type="GO" id="GO:0002188">
    <property type="term" value="P:translation reinitiation"/>
    <property type="evidence" value="ECO:0007669"/>
    <property type="project" value="TreeGrafter"/>
</dbReference>
<dbReference type="FunFam" id="3.30.780.10:FF:000002">
    <property type="entry name" value="Stress response translation initiation inhibitor"/>
    <property type="match status" value="1"/>
</dbReference>
<evidence type="ECO:0000256" key="1">
    <source>
        <dbReference type="ARBA" id="ARBA00005422"/>
    </source>
</evidence>
<gene>
    <name evidence="5" type="primary">yciH</name>
    <name evidence="5" type="ORF">GEOBRER4_04070</name>
</gene>
<dbReference type="InterPro" id="IPR050318">
    <property type="entry name" value="DENR/SUI1_TIF"/>
</dbReference>
<evidence type="ECO:0000259" key="4">
    <source>
        <dbReference type="PROSITE" id="PS50296"/>
    </source>
</evidence>
<dbReference type="EMBL" id="AP023213">
    <property type="protein sequence ID" value="BCG45657.1"/>
    <property type="molecule type" value="Genomic_DNA"/>
</dbReference>
<evidence type="ECO:0000256" key="2">
    <source>
        <dbReference type="ARBA" id="ARBA00022845"/>
    </source>
</evidence>
<feature type="domain" description="SUI1" evidence="4">
    <location>
        <begin position="78"/>
        <end position="141"/>
    </location>
</feature>
<organism evidence="5 6">
    <name type="scientific">Citrifermentans bremense</name>
    <dbReference type="NCBI Taxonomy" id="60035"/>
    <lineage>
        <taxon>Bacteria</taxon>
        <taxon>Pseudomonadati</taxon>
        <taxon>Thermodesulfobacteriota</taxon>
        <taxon>Desulfuromonadia</taxon>
        <taxon>Geobacterales</taxon>
        <taxon>Geobacteraceae</taxon>
        <taxon>Citrifermentans</taxon>
    </lineage>
</organism>
<dbReference type="NCBIfam" id="TIGR01158">
    <property type="entry name" value="SUI1_rel"/>
    <property type="match status" value="1"/>
</dbReference>
<dbReference type="Proteomes" id="UP000515472">
    <property type="component" value="Chromosome"/>
</dbReference>
<dbReference type="GO" id="GO:0001731">
    <property type="term" value="P:formation of translation preinitiation complex"/>
    <property type="evidence" value="ECO:0007669"/>
    <property type="project" value="TreeGrafter"/>
</dbReference>
<evidence type="ECO:0000313" key="6">
    <source>
        <dbReference type="Proteomes" id="UP000515472"/>
    </source>
</evidence>
<protein>
    <submittedName>
        <fullName evidence="5">Translation initiation factor</fullName>
    </submittedName>
</protein>
<dbReference type="GO" id="GO:0003729">
    <property type="term" value="F:mRNA binding"/>
    <property type="evidence" value="ECO:0007669"/>
    <property type="project" value="TreeGrafter"/>
</dbReference>
<keyword evidence="2" id="KW-0810">Translation regulation</keyword>
<proteinExistence type="inferred from homology"/>
<reference evidence="5 6" key="1">
    <citation type="submission" date="2020-06" db="EMBL/GenBank/DDBJ databases">
        <title>Interaction of electrochemicaly active bacteria, Geobacter bremensis R4 on different carbon anode.</title>
        <authorList>
            <person name="Meng L."/>
            <person name="Yoshida N."/>
        </authorList>
    </citation>
    <scope>NUCLEOTIDE SEQUENCE [LARGE SCALE GENOMIC DNA]</scope>
    <source>
        <strain evidence="5 6">R4</strain>
    </source>
</reference>
<dbReference type="InterPro" id="IPR001950">
    <property type="entry name" value="SUI1"/>
</dbReference>
<keyword evidence="5" id="KW-0396">Initiation factor</keyword>
<comment type="similarity">
    <text evidence="1">Belongs to the SUI1 family.</text>
</comment>
<dbReference type="PANTHER" id="PTHR12789:SF0">
    <property type="entry name" value="DENSITY-REGULATED PROTEIN"/>
    <property type="match status" value="1"/>
</dbReference>